<dbReference type="CDD" id="cd00071">
    <property type="entry name" value="GMPK"/>
    <property type="match status" value="1"/>
</dbReference>
<evidence type="ECO:0000256" key="7">
    <source>
        <dbReference type="ARBA" id="ARBA00022777"/>
    </source>
</evidence>
<keyword evidence="5 11" id="KW-0808">Transferase</keyword>
<dbReference type="PROSITE" id="PS00856">
    <property type="entry name" value="GUANYLATE_KINASE_1"/>
    <property type="match status" value="1"/>
</dbReference>
<evidence type="ECO:0000256" key="9">
    <source>
        <dbReference type="ARBA" id="ARBA00030128"/>
    </source>
</evidence>
<dbReference type="InterPro" id="IPR008145">
    <property type="entry name" value="GK/Ca_channel_bsu"/>
</dbReference>
<dbReference type="InterPro" id="IPR027417">
    <property type="entry name" value="P-loop_NTPase"/>
</dbReference>
<evidence type="ECO:0000256" key="8">
    <source>
        <dbReference type="ARBA" id="ARBA00022840"/>
    </source>
</evidence>
<reference evidence="13" key="1">
    <citation type="submission" date="2021-07" db="EMBL/GenBank/DDBJ databases">
        <title>Candidatus Kaistella beijingensis sp. nov. isolated from a municipal wastewater treatment plant is involved in sludge foaming.</title>
        <authorList>
            <person name="Song Y."/>
            <person name="Liu S.-J."/>
        </authorList>
    </citation>
    <scope>NUCLEOTIDE SEQUENCE</scope>
    <source>
        <strain evidence="13">DSM 43998</strain>
    </source>
</reference>
<sequence>MVVLAGPSGVGKSTVVSCVREQLPDLFFSVSATTRAARAGEVDGEHYRFVSRAEFDAMIAAGEFLEWAEIHRGLHRSGTPKAPVLAALAAGHSVLLELDLAGARNVMRSVPDALSVFMQPPTFEDLAARIMARGSETPETMGRRLETARIEMAARTEFDLVVINDEVKRTCDELVSLLVGPSSRTTRAR</sequence>
<gene>
    <name evidence="11 13" type="primary">gmk</name>
    <name evidence="13" type="ORF">KV203_09280</name>
</gene>
<dbReference type="PROSITE" id="PS50052">
    <property type="entry name" value="GUANYLATE_KINASE_2"/>
    <property type="match status" value="1"/>
</dbReference>
<evidence type="ECO:0000256" key="4">
    <source>
        <dbReference type="ARBA" id="ARBA00016296"/>
    </source>
</evidence>
<dbReference type="Pfam" id="PF00625">
    <property type="entry name" value="Guanylate_kin"/>
    <property type="match status" value="1"/>
</dbReference>
<comment type="catalytic activity">
    <reaction evidence="10 11">
        <text>GMP + ATP = GDP + ADP</text>
        <dbReference type="Rhea" id="RHEA:20780"/>
        <dbReference type="ChEBI" id="CHEBI:30616"/>
        <dbReference type="ChEBI" id="CHEBI:58115"/>
        <dbReference type="ChEBI" id="CHEBI:58189"/>
        <dbReference type="ChEBI" id="CHEBI:456216"/>
        <dbReference type="EC" id="2.7.4.8"/>
    </reaction>
</comment>
<evidence type="ECO:0000256" key="10">
    <source>
        <dbReference type="ARBA" id="ARBA00048594"/>
    </source>
</evidence>
<dbReference type="Gene3D" id="3.30.63.10">
    <property type="entry name" value="Guanylate Kinase phosphate binding domain"/>
    <property type="match status" value="1"/>
</dbReference>
<evidence type="ECO:0000313" key="13">
    <source>
        <dbReference type="EMBL" id="QXQ15807.1"/>
    </source>
</evidence>
<protein>
    <recommendedName>
        <fullName evidence="4 11">Guanylate kinase</fullName>
        <ecNumber evidence="3 11">2.7.4.8</ecNumber>
    </recommendedName>
    <alternativeName>
        <fullName evidence="9 11">GMP kinase</fullName>
    </alternativeName>
</protein>
<dbReference type="PANTHER" id="PTHR23117">
    <property type="entry name" value="GUANYLATE KINASE-RELATED"/>
    <property type="match status" value="1"/>
</dbReference>
<keyword evidence="8 11" id="KW-0067">ATP-binding</keyword>
<dbReference type="Gene3D" id="3.40.50.300">
    <property type="entry name" value="P-loop containing nucleotide triphosphate hydrolases"/>
    <property type="match status" value="1"/>
</dbReference>
<dbReference type="EC" id="2.7.4.8" evidence="3 11"/>
<organism evidence="13 14">
    <name type="scientific">Skermania pinensis</name>
    <dbReference type="NCBI Taxonomy" id="39122"/>
    <lineage>
        <taxon>Bacteria</taxon>
        <taxon>Bacillati</taxon>
        <taxon>Actinomycetota</taxon>
        <taxon>Actinomycetes</taxon>
        <taxon>Mycobacteriales</taxon>
        <taxon>Gordoniaceae</taxon>
        <taxon>Skermania</taxon>
    </lineage>
</organism>
<keyword evidence="11" id="KW-0963">Cytoplasm</keyword>
<evidence type="ECO:0000256" key="1">
    <source>
        <dbReference type="ARBA" id="ARBA00003531"/>
    </source>
</evidence>
<comment type="function">
    <text evidence="1 11">Essential for recycling GMP and indirectly, cGMP.</text>
</comment>
<dbReference type="InterPro" id="IPR017665">
    <property type="entry name" value="Guanylate_kinase"/>
</dbReference>
<feature type="binding site" evidence="11">
    <location>
        <begin position="6"/>
        <end position="13"/>
    </location>
    <ligand>
        <name>ATP</name>
        <dbReference type="ChEBI" id="CHEBI:30616"/>
    </ligand>
</feature>
<proteinExistence type="inferred from homology"/>
<keyword evidence="6 11" id="KW-0547">Nucleotide-binding</keyword>
<dbReference type="SMART" id="SM00072">
    <property type="entry name" value="GuKc"/>
    <property type="match status" value="1"/>
</dbReference>
<comment type="similarity">
    <text evidence="2 11">Belongs to the guanylate kinase family.</text>
</comment>
<dbReference type="PANTHER" id="PTHR23117:SF13">
    <property type="entry name" value="GUANYLATE KINASE"/>
    <property type="match status" value="1"/>
</dbReference>
<evidence type="ECO:0000256" key="6">
    <source>
        <dbReference type="ARBA" id="ARBA00022741"/>
    </source>
</evidence>
<dbReference type="HAMAP" id="MF_00328">
    <property type="entry name" value="Guanylate_kinase"/>
    <property type="match status" value="1"/>
</dbReference>
<dbReference type="InterPro" id="IPR008144">
    <property type="entry name" value="Guanylate_kin-like_dom"/>
</dbReference>
<evidence type="ECO:0000256" key="3">
    <source>
        <dbReference type="ARBA" id="ARBA00012961"/>
    </source>
</evidence>
<dbReference type="InterPro" id="IPR020590">
    <property type="entry name" value="Guanylate_kinase_CS"/>
</dbReference>
<dbReference type="Proteomes" id="UP000887023">
    <property type="component" value="Chromosome"/>
</dbReference>
<evidence type="ECO:0000256" key="2">
    <source>
        <dbReference type="ARBA" id="ARBA00005790"/>
    </source>
</evidence>
<dbReference type="NCBIfam" id="TIGR03263">
    <property type="entry name" value="guanyl_kin"/>
    <property type="match status" value="1"/>
</dbReference>
<dbReference type="SUPFAM" id="SSF52540">
    <property type="entry name" value="P-loop containing nucleoside triphosphate hydrolases"/>
    <property type="match status" value="1"/>
</dbReference>
<evidence type="ECO:0000313" key="14">
    <source>
        <dbReference type="Proteomes" id="UP000887023"/>
    </source>
</evidence>
<accession>A0ABX8SF69</accession>
<evidence type="ECO:0000256" key="5">
    <source>
        <dbReference type="ARBA" id="ARBA00022679"/>
    </source>
</evidence>
<comment type="subcellular location">
    <subcellularLocation>
        <location evidence="11">Cytoplasm</location>
    </subcellularLocation>
</comment>
<feature type="domain" description="Guanylate kinase-like" evidence="12">
    <location>
        <begin position="1"/>
        <end position="179"/>
    </location>
</feature>
<dbReference type="EMBL" id="CP079105">
    <property type="protein sequence ID" value="QXQ15807.1"/>
    <property type="molecule type" value="Genomic_DNA"/>
</dbReference>
<evidence type="ECO:0000259" key="12">
    <source>
        <dbReference type="PROSITE" id="PS50052"/>
    </source>
</evidence>
<evidence type="ECO:0000256" key="11">
    <source>
        <dbReference type="HAMAP-Rule" id="MF_00328"/>
    </source>
</evidence>
<name>A0ABX8SF69_9ACTN</name>
<keyword evidence="7 11" id="KW-0418">Kinase</keyword>
<keyword evidence="14" id="KW-1185">Reference proteome</keyword>
<dbReference type="GO" id="GO:0004385">
    <property type="term" value="F:GMP kinase activity"/>
    <property type="evidence" value="ECO:0007669"/>
    <property type="project" value="UniProtKB-EC"/>
</dbReference>